<proteinExistence type="predicted"/>
<feature type="transmembrane region" description="Helical" evidence="7">
    <location>
        <begin position="470"/>
        <end position="489"/>
    </location>
</feature>
<feature type="transmembrane region" description="Helical" evidence="7">
    <location>
        <begin position="361"/>
        <end position="381"/>
    </location>
</feature>
<dbReference type="InterPro" id="IPR029044">
    <property type="entry name" value="Nucleotide-diphossugar_trans"/>
</dbReference>
<dbReference type="InterPro" id="IPR055120">
    <property type="entry name" value="Chs-1/2_IV_N"/>
</dbReference>
<name>A0ABP0F1Y3_CLALP</name>
<comment type="subcellular location">
    <subcellularLocation>
        <location evidence="1">Membrane</location>
        <topology evidence="1">Multi-pass membrane protein</topology>
    </subcellularLocation>
</comment>
<comment type="caution">
    <text evidence="9">The sequence shown here is derived from an EMBL/GenBank/DDBJ whole genome shotgun (WGS) entry which is preliminary data.</text>
</comment>
<evidence type="ECO:0000313" key="10">
    <source>
        <dbReference type="Proteomes" id="UP001642483"/>
    </source>
</evidence>
<keyword evidence="6 7" id="KW-0472">Membrane</keyword>
<evidence type="ECO:0000313" key="9">
    <source>
        <dbReference type="EMBL" id="CAK8673724.1"/>
    </source>
</evidence>
<gene>
    <name evidence="9" type="ORF">CVLEPA_LOCUS3488</name>
</gene>
<accession>A0ABP0F1Y3</accession>
<reference evidence="9 10" key="1">
    <citation type="submission" date="2024-02" db="EMBL/GenBank/DDBJ databases">
        <authorList>
            <person name="Daric V."/>
            <person name="Darras S."/>
        </authorList>
    </citation>
    <scope>NUCLEOTIDE SEQUENCE [LARGE SCALE GENOMIC DNA]</scope>
</reference>
<sequence>MASSLKIAKAIVAGGMTAMPIAVQQTPLVQGVRDEDIQLLDEQDANEDEDVPLIDEPKGEKWDYATTTSRKDKPRKTGKFIEFLKKLFKLFSYIVFGGMVFAGATISKACLMILANGAKNYTSPNPKSPTKFDCQHDVVRAWCYIIILVMMLFPELLTIAYSIYKLIMRREKMCDKTTLLCGAFLEFIDAVGHSILVVKVLPYLDTTFAFLIMPLVGVVPSFLSFSGNILTNASITNQSKRFQNRKYLASSGISTILQVGGLVSLFACLSSNEFSFLKDRHTSGWTFVGVIERETFLSCKDEENFITALLTGQCGKSPPKITKESKIIIEHLWYVFLTQAGCSTLAFFFGRLSCMTMIQPASFTFPLILVTPILTAVSAALCVHKQPNTTEKLPKQCLGLLSFVGLDYLEKSHHCENSLSYYLDWNTAEFANETLIILSLVGLLLGWGGMVLLTLYLWRHTEKTRLKRMEILFVKAIYSGVLIDQILLLNRRKDEKEFMQRERLRKNETADSNISRCQRNDLAQSNNRSASFVPQIFLCATMWHETEQEMTQMLTSIMRLDKDQVTLRANRQTREEDYYNFEVHIMFDDAMTYTDGCTPEINNWVRMFCKLIPVAAKKAIEELDDNFDSFPIIYATPYGGKIVFTLPCFQNKLVVHLKDKEKIRHRKRWSQCMYMYYILGYRCTTENWNLDEIFLLALDGDVDFQPEAVSLLVDRMKKNNDVGAACGRIHPIGSGPVVWFQKFEYAVGHWLQKTAEHVLGCVFCSPGCFSMFRGQALVDENVMKTYTTPPSRDIHYIQWDQGEDRWLCTLLLKQGWKIEYCAASDSYTFAPEDFKEFYNQRRRWSPSTMANVFDVLRDASLVVEKNQYVSWGYIIYQIALMVASLLGPATVIMVVQGAYQYVFNWSLTLSLLVSLLPVVFFVIICYTVSADVQVVIAEILTIIYALVMMAVIVGVIGSMASGST</sequence>
<keyword evidence="3" id="KW-0808">Transferase</keyword>
<evidence type="ECO:0000256" key="3">
    <source>
        <dbReference type="ARBA" id="ARBA00022676"/>
    </source>
</evidence>
<feature type="transmembrane region" description="Helical" evidence="7">
    <location>
        <begin position="907"/>
        <end position="929"/>
    </location>
</feature>
<dbReference type="Pfam" id="PF23000">
    <property type="entry name" value="ChitinSynthase_IV_N"/>
    <property type="match status" value="1"/>
</dbReference>
<evidence type="ECO:0000256" key="7">
    <source>
        <dbReference type="SAM" id="Phobius"/>
    </source>
</evidence>
<evidence type="ECO:0000256" key="2">
    <source>
        <dbReference type="ARBA" id="ARBA00012543"/>
    </source>
</evidence>
<evidence type="ECO:0000256" key="1">
    <source>
        <dbReference type="ARBA" id="ARBA00004141"/>
    </source>
</evidence>
<feature type="transmembrane region" description="Helical" evidence="7">
    <location>
        <begin position="90"/>
        <end position="118"/>
    </location>
</feature>
<organism evidence="9 10">
    <name type="scientific">Clavelina lepadiformis</name>
    <name type="common">Light-bulb sea squirt</name>
    <name type="synonym">Ascidia lepadiformis</name>
    <dbReference type="NCBI Taxonomy" id="159417"/>
    <lineage>
        <taxon>Eukaryota</taxon>
        <taxon>Metazoa</taxon>
        <taxon>Chordata</taxon>
        <taxon>Tunicata</taxon>
        <taxon>Ascidiacea</taxon>
        <taxon>Aplousobranchia</taxon>
        <taxon>Clavelinidae</taxon>
        <taxon>Clavelina</taxon>
    </lineage>
</organism>
<dbReference type="Gene3D" id="3.90.550.10">
    <property type="entry name" value="Spore Coat Polysaccharide Biosynthesis Protein SpsA, Chain A"/>
    <property type="match status" value="1"/>
</dbReference>
<feature type="transmembrane region" description="Helical" evidence="7">
    <location>
        <begin position="138"/>
        <end position="167"/>
    </location>
</feature>
<feature type="transmembrane region" description="Helical" evidence="7">
    <location>
        <begin position="331"/>
        <end position="349"/>
    </location>
</feature>
<keyword evidence="5 7" id="KW-1133">Transmembrane helix</keyword>
<dbReference type="EMBL" id="CAWYQH010000002">
    <property type="protein sequence ID" value="CAK8673724.1"/>
    <property type="molecule type" value="Genomic_DNA"/>
</dbReference>
<dbReference type="CDD" id="cd04190">
    <property type="entry name" value="Chitin_synth_C"/>
    <property type="match status" value="1"/>
</dbReference>
<feature type="domain" description="Chitin synthase chs-1/2 N-terminal putative transporter" evidence="8">
    <location>
        <begin position="82"/>
        <end position="250"/>
    </location>
</feature>
<keyword evidence="10" id="KW-1185">Reference proteome</keyword>
<feature type="transmembrane region" description="Helical" evidence="7">
    <location>
        <begin position="935"/>
        <end position="960"/>
    </location>
</feature>
<keyword evidence="4 7" id="KW-0812">Transmembrane</keyword>
<feature type="transmembrane region" description="Helical" evidence="7">
    <location>
        <begin position="435"/>
        <end position="458"/>
    </location>
</feature>
<feature type="transmembrane region" description="Helical" evidence="7">
    <location>
        <begin position="247"/>
        <end position="267"/>
    </location>
</feature>
<dbReference type="PANTHER" id="PTHR22914">
    <property type="entry name" value="CHITIN SYNTHASE"/>
    <property type="match status" value="1"/>
</dbReference>
<dbReference type="PANTHER" id="PTHR22914:SF42">
    <property type="entry name" value="CHITIN SYNTHASE"/>
    <property type="match status" value="1"/>
</dbReference>
<feature type="transmembrane region" description="Helical" evidence="7">
    <location>
        <begin position="207"/>
        <end position="226"/>
    </location>
</feature>
<dbReference type="SUPFAM" id="SSF53448">
    <property type="entry name" value="Nucleotide-diphospho-sugar transferases"/>
    <property type="match status" value="1"/>
</dbReference>
<feature type="transmembrane region" description="Helical" evidence="7">
    <location>
        <begin position="871"/>
        <end position="895"/>
    </location>
</feature>
<dbReference type="EC" id="2.4.1.16" evidence="2"/>
<dbReference type="Pfam" id="PF03142">
    <property type="entry name" value="Chitin_synth_2"/>
    <property type="match status" value="1"/>
</dbReference>
<evidence type="ECO:0000256" key="4">
    <source>
        <dbReference type="ARBA" id="ARBA00022692"/>
    </source>
</evidence>
<keyword evidence="3" id="KW-0328">Glycosyltransferase</keyword>
<evidence type="ECO:0000259" key="8">
    <source>
        <dbReference type="Pfam" id="PF23000"/>
    </source>
</evidence>
<feature type="transmembrane region" description="Helical" evidence="7">
    <location>
        <begin position="179"/>
        <end position="201"/>
    </location>
</feature>
<dbReference type="InterPro" id="IPR004835">
    <property type="entry name" value="Chitin_synth"/>
</dbReference>
<protein>
    <recommendedName>
        <fullName evidence="2">chitin synthase</fullName>
        <ecNumber evidence="2">2.4.1.16</ecNumber>
    </recommendedName>
</protein>
<evidence type="ECO:0000256" key="5">
    <source>
        <dbReference type="ARBA" id="ARBA00022989"/>
    </source>
</evidence>
<dbReference type="Proteomes" id="UP001642483">
    <property type="component" value="Unassembled WGS sequence"/>
</dbReference>
<evidence type="ECO:0000256" key="6">
    <source>
        <dbReference type="ARBA" id="ARBA00023136"/>
    </source>
</evidence>